<proteinExistence type="predicted"/>
<accession>A0A4Z2IIX8</accession>
<comment type="caution">
    <text evidence="1">The sequence shown here is derived from an EMBL/GenBank/DDBJ whole genome shotgun (WGS) entry which is preliminary data.</text>
</comment>
<sequence length="76" mass="8058">MSLGESPLGALDALAGLWCDSKQHRPGGVVMCDYSIKSEAEPLPPPPYHPHSHRRIGEGRETITAIGVRVEVGGGL</sequence>
<reference evidence="1 2" key="1">
    <citation type="submission" date="2019-03" db="EMBL/GenBank/DDBJ databases">
        <title>First draft genome of Liparis tanakae, snailfish: a comprehensive survey of snailfish specific genes.</title>
        <authorList>
            <person name="Kim W."/>
            <person name="Song I."/>
            <person name="Jeong J.-H."/>
            <person name="Kim D."/>
            <person name="Kim S."/>
            <person name="Ryu S."/>
            <person name="Song J.Y."/>
            <person name="Lee S.K."/>
        </authorList>
    </citation>
    <scope>NUCLEOTIDE SEQUENCE [LARGE SCALE GENOMIC DNA]</scope>
    <source>
        <tissue evidence="1">Muscle</tissue>
    </source>
</reference>
<dbReference type="Proteomes" id="UP000314294">
    <property type="component" value="Unassembled WGS sequence"/>
</dbReference>
<name>A0A4Z2IIX8_9TELE</name>
<evidence type="ECO:0000313" key="2">
    <source>
        <dbReference type="Proteomes" id="UP000314294"/>
    </source>
</evidence>
<dbReference type="EMBL" id="SRLO01000077">
    <property type="protein sequence ID" value="TNN77970.1"/>
    <property type="molecule type" value="Genomic_DNA"/>
</dbReference>
<keyword evidence="2" id="KW-1185">Reference proteome</keyword>
<evidence type="ECO:0000313" key="1">
    <source>
        <dbReference type="EMBL" id="TNN77970.1"/>
    </source>
</evidence>
<organism evidence="1 2">
    <name type="scientific">Liparis tanakae</name>
    <name type="common">Tanaka's snailfish</name>
    <dbReference type="NCBI Taxonomy" id="230148"/>
    <lineage>
        <taxon>Eukaryota</taxon>
        <taxon>Metazoa</taxon>
        <taxon>Chordata</taxon>
        <taxon>Craniata</taxon>
        <taxon>Vertebrata</taxon>
        <taxon>Euteleostomi</taxon>
        <taxon>Actinopterygii</taxon>
        <taxon>Neopterygii</taxon>
        <taxon>Teleostei</taxon>
        <taxon>Neoteleostei</taxon>
        <taxon>Acanthomorphata</taxon>
        <taxon>Eupercaria</taxon>
        <taxon>Perciformes</taxon>
        <taxon>Cottioidei</taxon>
        <taxon>Cottales</taxon>
        <taxon>Liparidae</taxon>
        <taxon>Liparis</taxon>
    </lineage>
</organism>
<protein>
    <submittedName>
        <fullName evidence="1">Uncharacterized protein</fullName>
    </submittedName>
</protein>
<dbReference type="AlphaFoldDB" id="A0A4Z2IIX8"/>
<gene>
    <name evidence="1" type="ORF">EYF80_011722</name>
</gene>